<evidence type="ECO:0000313" key="5">
    <source>
        <dbReference type="Proteomes" id="UP001177023"/>
    </source>
</evidence>
<dbReference type="InterPro" id="IPR000718">
    <property type="entry name" value="Peptidase_M13"/>
</dbReference>
<dbReference type="GO" id="GO:0003723">
    <property type="term" value="F:RNA binding"/>
    <property type="evidence" value="ECO:0007669"/>
    <property type="project" value="UniProtKB-UniRule"/>
</dbReference>
<gene>
    <name evidence="4" type="ORF">MSPICULIGERA_LOCUS6806</name>
</gene>
<dbReference type="EMBL" id="CATQJA010001705">
    <property type="protein sequence ID" value="CAJ0568282.1"/>
    <property type="molecule type" value="Genomic_DNA"/>
</dbReference>
<dbReference type="CDD" id="cd12353">
    <property type="entry name" value="RRM2_TIA1_like"/>
    <property type="match status" value="1"/>
</dbReference>
<dbReference type="Proteomes" id="UP001177023">
    <property type="component" value="Unassembled WGS sequence"/>
</dbReference>
<protein>
    <recommendedName>
        <fullName evidence="3">RRM domain-containing protein</fullName>
    </recommendedName>
</protein>
<feature type="non-terminal residue" evidence="4">
    <location>
        <position position="1"/>
    </location>
</feature>
<dbReference type="InterPro" id="IPR000504">
    <property type="entry name" value="RRM_dom"/>
</dbReference>
<evidence type="ECO:0000313" key="4">
    <source>
        <dbReference type="EMBL" id="CAJ0568282.1"/>
    </source>
</evidence>
<sequence>MPRTLYVGNLDPSITEEFLSTLFGQVGVVTKAKVVYDPHSDPYAFIEFTEHNEAANALGVMNRRVLLERELKVNWATEPGQQQVKVDTSRHFHVFVGDLSPEIDNKVLKEAFIPFGEVSDVKVIRDPSTLKSKGYGFVSYPKREDAERAIEQMNGQWIGRRTIRTNWATRKPNEGFGGEAGGHHGGGGGGGGGGGYRGRGALNYDDVFNQTTAENMSVYIGGVAQGVSEEDIRANFQQFGSIDEIRLFKAQGYSFVRFHSKESACRAICEMSGKEMCGQVVRCSWGKTDAGGGAGRGSGPAQPGPGGYGYGYGSAGAYNQTQTAPAGLGTGAAGGYNQQYYQQYYNQYYQNPQYQHGSMSVSKEEVEREQEERKEYVKNIGIEYRYGCYEEKRPESCQLLAEYMEAIDSNFKAALTLYKENCETRKYPKSCFKYAMYLLSGKARDMNKSLYYGIKACEQMIPHSCANVARISVAYGFEDLNVNWFYTYEKQAASSSIRPCDNFYRHVCPRDVNKEMVISESARNVTLLSMVQLQYGSRMKFKPVQELLDFAGQLIDTVAIYRGALRYASTFYASLGYILSHEIMHTESLKAELVKSFPAECVKNASQAMCARFQEAPCESGEDTFDEDFADIFGLYTALEMYKRVTEQPDITSFFTAYATVWCNWFFDAQQELGDIHSAAYVRTNNPLSLIEDFRLVYNCNPESNMMQRMCPNQQPGLSF</sequence>
<dbReference type="GO" id="GO:0004222">
    <property type="term" value="F:metalloendopeptidase activity"/>
    <property type="evidence" value="ECO:0007669"/>
    <property type="project" value="InterPro"/>
</dbReference>
<dbReference type="InterPro" id="IPR024079">
    <property type="entry name" value="MetalloPept_cat_dom_sf"/>
</dbReference>
<feature type="domain" description="RRM" evidence="3">
    <location>
        <begin position="3"/>
        <end position="78"/>
    </location>
</feature>
<evidence type="ECO:0000259" key="3">
    <source>
        <dbReference type="PROSITE" id="PS50102"/>
    </source>
</evidence>
<dbReference type="SUPFAM" id="SSF55486">
    <property type="entry name" value="Metalloproteases ('zincins'), catalytic domain"/>
    <property type="match status" value="1"/>
</dbReference>
<feature type="domain" description="RRM" evidence="3">
    <location>
        <begin position="92"/>
        <end position="170"/>
    </location>
</feature>
<dbReference type="SUPFAM" id="SSF54928">
    <property type="entry name" value="RNA-binding domain, RBD"/>
    <property type="match status" value="3"/>
</dbReference>
<dbReference type="PANTHER" id="PTHR48038">
    <property type="entry name" value="RIBONUCLEOPROTEIN RB97D"/>
    <property type="match status" value="1"/>
</dbReference>
<dbReference type="InterPro" id="IPR018497">
    <property type="entry name" value="Peptidase_M13_C"/>
</dbReference>
<dbReference type="FunFam" id="3.30.70.330:FF:000419">
    <property type="entry name" value="CLUMA_CG006354, isoform A"/>
    <property type="match status" value="1"/>
</dbReference>
<dbReference type="Gene3D" id="3.30.70.330">
    <property type="match status" value="3"/>
</dbReference>
<comment type="caution">
    <text evidence="4">The sequence shown here is derived from an EMBL/GenBank/DDBJ whole genome shotgun (WGS) entry which is preliminary data.</text>
</comment>
<evidence type="ECO:0000256" key="2">
    <source>
        <dbReference type="PROSITE-ProRule" id="PRU00176"/>
    </source>
</evidence>
<dbReference type="InterPro" id="IPR035979">
    <property type="entry name" value="RBD_domain_sf"/>
</dbReference>
<proteinExistence type="predicted"/>
<feature type="domain" description="RRM" evidence="3">
    <location>
        <begin position="216"/>
        <end position="288"/>
    </location>
</feature>
<dbReference type="SMART" id="SM00360">
    <property type="entry name" value="RRM"/>
    <property type="match status" value="3"/>
</dbReference>
<keyword evidence="5" id="KW-1185">Reference proteome</keyword>
<dbReference type="GO" id="GO:0006508">
    <property type="term" value="P:proteolysis"/>
    <property type="evidence" value="ECO:0007669"/>
    <property type="project" value="InterPro"/>
</dbReference>
<dbReference type="Pfam" id="PF01431">
    <property type="entry name" value="Peptidase_M13"/>
    <property type="match status" value="1"/>
</dbReference>
<dbReference type="InterPro" id="IPR012677">
    <property type="entry name" value="Nucleotide-bd_a/b_plait_sf"/>
</dbReference>
<reference evidence="4" key="1">
    <citation type="submission" date="2023-06" db="EMBL/GenBank/DDBJ databases">
        <authorList>
            <person name="Delattre M."/>
        </authorList>
    </citation>
    <scope>NUCLEOTIDE SEQUENCE</scope>
    <source>
        <strain evidence="4">AF72</strain>
    </source>
</reference>
<dbReference type="PROSITE" id="PS50102">
    <property type="entry name" value="RRM"/>
    <property type="match status" value="3"/>
</dbReference>
<evidence type="ECO:0000256" key="1">
    <source>
        <dbReference type="ARBA" id="ARBA00022884"/>
    </source>
</evidence>
<dbReference type="InterPro" id="IPR003954">
    <property type="entry name" value="RRM_euk-type"/>
</dbReference>
<dbReference type="Pfam" id="PF00076">
    <property type="entry name" value="RRM_1"/>
    <property type="match status" value="3"/>
</dbReference>
<dbReference type="PANTHER" id="PTHR48038:SF1">
    <property type="entry name" value="RIBONUCLEOPROTEIN RB97D"/>
    <property type="match status" value="1"/>
</dbReference>
<dbReference type="PROSITE" id="PS51885">
    <property type="entry name" value="NEPRILYSIN"/>
    <property type="match status" value="1"/>
</dbReference>
<dbReference type="Gene3D" id="3.40.390.10">
    <property type="entry name" value="Collagenase (Catalytic Domain)"/>
    <property type="match status" value="1"/>
</dbReference>
<dbReference type="SMART" id="SM00361">
    <property type="entry name" value="RRM_1"/>
    <property type="match status" value="3"/>
</dbReference>
<organism evidence="4 5">
    <name type="scientific">Mesorhabditis spiculigera</name>
    <dbReference type="NCBI Taxonomy" id="96644"/>
    <lineage>
        <taxon>Eukaryota</taxon>
        <taxon>Metazoa</taxon>
        <taxon>Ecdysozoa</taxon>
        <taxon>Nematoda</taxon>
        <taxon>Chromadorea</taxon>
        <taxon>Rhabditida</taxon>
        <taxon>Rhabditina</taxon>
        <taxon>Rhabditomorpha</taxon>
        <taxon>Rhabditoidea</taxon>
        <taxon>Rhabditidae</taxon>
        <taxon>Mesorhabditinae</taxon>
        <taxon>Mesorhabditis</taxon>
    </lineage>
</organism>
<dbReference type="AlphaFoldDB" id="A0AA36CFW4"/>
<keyword evidence="1 2" id="KW-0694">RNA-binding</keyword>
<name>A0AA36CFW4_9BILA</name>
<accession>A0AA36CFW4</accession>